<evidence type="ECO:0000256" key="1">
    <source>
        <dbReference type="SAM" id="Phobius"/>
    </source>
</evidence>
<sequence length="56" mass="6350">MCEIAYNVLTLFTIAAVICLHYYVLTQLVSLINQIIVKASTKDDNWGWDTNNMNNG</sequence>
<accession>A0A4S4KIU7</accession>
<protein>
    <submittedName>
        <fullName evidence="2">Uncharacterized protein</fullName>
    </submittedName>
</protein>
<proteinExistence type="predicted"/>
<comment type="caution">
    <text evidence="2">The sequence shown here is derived from an EMBL/GenBank/DDBJ whole genome shotgun (WGS) entry which is preliminary data.</text>
</comment>
<dbReference type="AlphaFoldDB" id="A0A4S4KIU7"/>
<dbReference type="EMBL" id="SGPJ01000148">
    <property type="protein sequence ID" value="THG97810.1"/>
    <property type="molecule type" value="Genomic_DNA"/>
</dbReference>
<feature type="transmembrane region" description="Helical" evidence="1">
    <location>
        <begin position="6"/>
        <end position="25"/>
    </location>
</feature>
<keyword evidence="3" id="KW-1185">Reference proteome</keyword>
<keyword evidence="1" id="KW-0472">Membrane</keyword>
<name>A0A4S4KIU7_9APHY</name>
<reference evidence="2 3" key="1">
    <citation type="submission" date="2019-02" db="EMBL/GenBank/DDBJ databases">
        <title>Genome sequencing of the rare red list fungi Phlebia centrifuga.</title>
        <authorList>
            <person name="Buettner E."/>
            <person name="Kellner H."/>
        </authorList>
    </citation>
    <scope>NUCLEOTIDE SEQUENCE [LARGE SCALE GENOMIC DNA]</scope>
    <source>
        <strain evidence="2 3">DSM 108282</strain>
    </source>
</reference>
<dbReference type="Proteomes" id="UP000309038">
    <property type="component" value="Unassembled WGS sequence"/>
</dbReference>
<evidence type="ECO:0000313" key="3">
    <source>
        <dbReference type="Proteomes" id="UP000309038"/>
    </source>
</evidence>
<keyword evidence="1" id="KW-0812">Transmembrane</keyword>
<organism evidence="2 3">
    <name type="scientific">Hermanssonia centrifuga</name>
    <dbReference type="NCBI Taxonomy" id="98765"/>
    <lineage>
        <taxon>Eukaryota</taxon>
        <taxon>Fungi</taxon>
        <taxon>Dikarya</taxon>
        <taxon>Basidiomycota</taxon>
        <taxon>Agaricomycotina</taxon>
        <taxon>Agaricomycetes</taxon>
        <taxon>Polyporales</taxon>
        <taxon>Meruliaceae</taxon>
        <taxon>Hermanssonia</taxon>
    </lineage>
</organism>
<evidence type="ECO:0000313" key="2">
    <source>
        <dbReference type="EMBL" id="THG97810.1"/>
    </source>
</evidence>
<gene>
    <name evidence="2" type="ORF">EW026_g4271</name>
</gene>
<keyword evidence="1" id="KW-1133">Transmembrane helix</keyword>